<proteinExistence type="predicted"/>
<accession>A0A7E4ZRS4</accession>
<organism evidence="3 4">
    <name type="scientific">Panagrellus redivivus</name>
    <name type="common">Microworm</name>
    <dbReference type="NCBI Taxonomy" id="6233"/>
    <lineage>
        <taxon>Eukaryota</taxon>
        <taxon>Metazoa</taxon>
        <taxon>Ecdysozoa</taxon>
        <taxon>Nematoda</taxon>
        <taxon>Chromadorea</taxon>
        <taxon>Rhabditida</taxon>
        <taxon>Tylenchina</taxon>
        <taxon>Panagrolaimomorpha</taxon>
        <taxon>Panagrolaimoidea</taxon>
        <taxon>Panagrolaimidae</taxon>
        <taxon>Panagrellus</taxon>
    </lineage>
</organism>
<feature type="signal peptide" evidence="2">
    <location>
        <begin position="1"/>
        <end position="19"/>
    </location>
</feature>
<dbReference type="WBParaSite" id="Pan_g13649.t1">
    <property type="protein sequence ID" value="Pan_g13649.t1"/>
    <property type="gene ID" value="Pan_g13649"/>
</dbReference>
<reference evidence="3" key="1">
    <citation type="journal article" date="2013" name="Genetics">
        <title>The draft genome and transcriptome of Panagrellus redivivus are shaped by the harsh demands of a free-living lifestyle.</title>
        <authorList>
            <person name="Srinivasan J."/>
            <person name="Dillman A.R."/>
            <person name="Macchietto M.G."/>
            <person name="Heikkinen L."/>
            <person name="Lakso M."/>
            <person name="Fracchia K.M."/>
            <person name="Antoshechkin I."/>
            <person name="Mortazavi A."/>
            <person name="Wong G."/>
            <person name="Sternberg P.W."/>
        </authorList>
    </citation>
    <scope>NUCLEOTIDE SEQUENCE [LARGE SCALE GENOMIC DNA]</scope>
    <source>
        <strain evidence="3">MT8872</strain>
    </source>
</reference>
<dbReference type="Proteomes" id="UP000492821">
    <property type="component" value="Unassembled WGS sequence"/>
</dbReference>
<evidence type="ECO:0000256" key="1">
    <source>
        <dbReference type="SAM" id="MobiDB-lite"/>
    </source>
</evidence>
<evidence type="ECO:0000313" key="4">
    <source>
        <dbReference type="WBParaSite" id="Pan_g13649.t1"/>
    </source>
</evidence>
<sequence>MKTLQLLFIAAVLVAIVAARPRHDGGSADDDLFDRPHRHRGRSHYRRRYLDEDDDDVHYHRRHGKRYEDRFSIPWTTIGSVLGGVLG</sequence>
<protein>
    <submittedName>
        <fullName evidence="4">Secreted protein</fullName>
    </submittedName>
</protein>
<reference evidence="4" key="2">
    <citation type="submission" date="2020-10" db="UniProtKB">
        <authorList>
            <consortium name="WormBaseParasite"/>
        </authorList>
    </citation>
    <scope>IDENTIFICATION</scope>
</reference>
<dbReference type="AlphaFoldDB" id="A0A7E4ZRS4"/>
<evidence type="ECO:0000313" key="3">
    <source>
        <dbReference type="Proteomes" id="UP000492821"/>
    </source>
</evidence>
<keyword evidence="3" id="KW-1185">Reference proteome</keyword>
<feature type="chain" id="PRO_5028879207" evidence="2">
    <location>
        <begin position="20"/>
        <end position="87"/>
    </location>
</feature>
<keyword evidence="2" id="KW-0732">Signal</keyword>
<feature type="region of interest" description="Disordered" evidence="1">
    <location>
        <begin position="22"/>
        <end position="43"/>
    </location>
</feature>
<name>A0A7E4ZRS4_PANRE</name>
<evidence type="ECO:0000256" key="2">
    <source>
        <dbReference type="SAM" id="SignalP"/>
    </source>
</evidence>